<dbReference type="RefSeq" id="WP_230792827.1">
    <property type="nucleotide sequence ID" value="NZ_JAJNCO010000033.1"/>
</dbReference>
<evidence type="ECO:0000313" key="3">
    <source>
        <dbReference type="Proteomes" id="UP001198630"/>
    </source>
</evidence>
<proteinExistence type="predicted"/>
<dbReference type="InterPro" id="IPR029032">
    <property type="entry name" value="AhpD-like"/>
</dbReference>
<dbReference type="PANTHER" id="PTHR33930">
    <property type="entry name" value="ALKYL HYDROPEROXIDE REDUCTASE AHPD"/>
    <property type="match status" value="1"/>
</dbReference>
<dbReference type="AlphaFoldDB" id="A0AAW4XP96"/>
<dbReference type="EMBL" id="JAJNCO010000033">
    <property type="protein sequence ID" value="MCD2114883.1"/>
    <property type="molecule type" value="Genomic_DNA"/>
</dbReference>
<dbReference type="GO" id="GO:0051920">
    <property type="term" value="F:peroxiredoxin activity"/>
    <property type="evidence" value="ECO:0007669"/>
    <property type="project" value="InterPro"/>
</dbReference>
<reference evidence="2" key="1">
    <citation type="submission" date="2021-11" db="EMBL/GenBank/DDBJ databases">
        <title>Development of a sustainable strategy for remediation of hydrocarbon-contaminated territories based on the waste exchange concept.</title>
        <authorList>
            <person name="Elkin A."/>
        </authorList>
    </citation>
    <scope>NUCLEOTIDE SEQUENCE</scope>
    <source>
        <strain evidence="2">IEGM 757</strain>
    </source>
</reference>
<accession>A0AAW4XP96</accession>
<sequence>MIESTTHSDAPSAASLDFTSLSGVIGAVADVERLRSASPSSFDAASKFWRVPMNSPHLTARMKELILVGMHASVTTLNVDAVERHIRRAQAAGASDSDIVDVLVTIVAVANHALYFSMPILQEELEAAGAVGVEDDPYDPQLEKIKQDFMESRGFWNTDREPLARLIPDYYHALNDISTESWRNGSLTPKERSLVCIGIDCTVTHSYEPGLRRHIRNALKYGATRDEILDVFQLSGMIGLETYIAGARFLGLED</sequence>
<gene>
    <name evidence="2" type="ORF">LQ384_27705</name>
</gene>
<comment type="caution">
    <text evidence="2">The sequence shown here is derived from an EMBL/GenBank/DDBJ whole genome shotgun (WGS) entry which is preliminary data.</text>
</comment>
<dbReference type="Pfam" id="PF02627">
    <property type="entry name" value="CMD"/>
    <property type="match status" value="1"/>
</dbReference>
<dbReference type="Proteomes" id="UP001198630">
    <property type="component" value="Unassembled WGS sequence"/>
</dbReference>
<protein>
    <submittedName>
        <fullName evidence="2">Carboxymuconolactone decarboxylase family protein</fullName>
    </submittedName>
</protein>
<name>A0AAW4XP96_RHORH</name>
<dbReference type="InterPro" id="IPR003779">
    <property type="entry name" value="CMD-like"/>
</dbReference>
<evidence type="ECO:0000313" key="2">
    <source>
        <dbReference type="EMBL" id="MCD2114883.1"/>
    </source>
</evidence>
<dbReference type="PANTHER" id="PTHR33930:SF2">
    <property type="entry name" value="BLR3452 PROTEIN"/>
    <property type="match status" value="1"/>
</dbReference>
<dbReference type="SUPFAM" id="SSF69118">
    <property type="entry name" value="AhpD-like"/>
    <property type="match status" value="1"/>
</dbReference>
<evidence type="ECO:0000259" key="1">
    <source>
        <dbReference type="Pfam" id="PF02627"/>
    </source>
</evidence>
<dbReference type="Gene3D" id="1.20.1290.10">
    <property type="entry name" value="AhpD-like"/>
    <property type="match status" value="1"/>
</dbReference>
<feature type="domain" description="Carboxymuconolactone decarboxylase-like" evidence="1">
    <location>
        <begin position="168"/>
        <end position="232"/>
    </location>
</feature>
<organism evidence="2 3">
    <name type="scientific">Rhodococcus rhodochrous</name>
    <dbReference type="NCBI Taxonomy" id="1829"/>
    <lineage>
        <taxon>Bacteria</taxon>
        <taxon>Bacillati</taxon>
        <taxon>Actinomycetota</taxon>
        <taxon>Actinomycetes</taxon>
        <taxon>Mycobacteriales</taxon>
        <taxon>Nocardiaceae</taxon>
        <taxon>Rhodococcus</taxon>
    </lineage>
</organism>